<feature type="transmembrane region" description="Helical" evidence="2">
    <location>
        <begin position="187"/>
        <end position="212"/>
    </location>
</feature>
<sequence>MNVKLYSRSCEQGRFCGILKPTMSLLPNPTTSLAWLSPHAATQVENARYLYASIAGVWVWDLLMSIPDVARMYTVSTFKPPDIGYVLSRMVSGCFIFASLALSVFAVDNCNSLAKTVGWISAVTIPLHTVPFFFCARAVFHDNKSAIIAFFALWLVSLVGSFVPPFFIHASRIGESRQCLVDLSMPWATGVVTSAVTNTLTFFSISIHLMMFTQAETWSGRMTAYLRRRGFGEVSKLLMESGQSYVILIVLIDITAAIVNVITSVPSTYKLLFVTLDVAVQSCMSSRIHRNLKLGFLNSHPTATVGTSVMNQTLEFRTDESRTSRMSRLNRTSKSQVHRLTSRADTLDLGASTPAIHISSLRSSQRDTKQQTGTGGTILEEPEEKVIYESTVAASPLDTESSEEMV</sequence>
<feature type="transmembrane region" description="Helical" evidence="2">
    <location>
        <begin position="147"/>
        <end position="167"/>
    </location>
</feature>
<comment type="caution">
    <text evidence="3">The sequence shown here is derived from an EMBL/GenBank/DDBJ whole genome shotgun (WGS) entry which is preliminary data.</text>
</comment>
<accession>A0A8K0XL25</accession>
<keyword evidence="2" id="KW-1133">Transmembrane helix</keyword>
<protein>
    <submittedName>
        <fullName evidence="3">Uncharacterized protein</fullName>
    </submittedName>
</protein>
<gene>
    <name evidence="3" type="ORF">BXZ70DRAFT_583223</name>
</gene>
<feature type="transmembrane region" description="Helical" evidence="2">
    <location>
        <begin position="86"/>
        <end position="107"/>
    </location>
</feature>
<keyword evidence="2" id="KW-0472">Membrane</keyword>
<evidence type="ECO:0000313" key="4">
    <source>
        <dbReference type="Proteomes" id="UP000813824"/>
    </source>
</evidence>
<dbReference type="OrthoDB" id="3038990at2759"/>
<dbReference type="AlphaFoldDB" id="A0A8K0XL25"/>
<keyword evidence="4" id="KW-1185">Reference proteome</keyword>
<dbReference type="EMBL" id="JAEVFJ010000049">
    <property type="protein sequence ID" value="KAH8082792.1"/>
    <property type="molecule type" value="Genomic_DNA"/>
</dbReference>
<feature type="region of interest" description="Disordered" evidence="1">
    <location>
        <begin position="361"/>
        <end position="406"/>
    </location>
</feature>
<organism evidence="3 4">
    <name type="scientific">Cristinia sonorae</name>
    <dbReference type="NCBI Taxonomy" id="1940300"/>
    <lineage>
        <taxon>Eukaryota</taxon>
        <taxon>Fungi</taxon>
        <taxon>Dikarya</taxon>
        <taxon>Basidiomycota</taxon>
        <taxon>Agaricomycotina</taxon>
        <taxon>Agaricomycetes</taxon>
        <taxon>Agaricomycetidae</taxon>
        <taxon>Agaricales</taxon>
        <taxon>Pleurotineae</taxon>
        <taxon>Stephanosporaceae</taxon>
        <taxon>Cristinia</taxon>
    </lineage>
</organism>
<name>A0A8K0XL25_9AGAR</name>
<reference evidence="3" key="1">
    <citation type="journal article" date="2021" name="New Phytol.">
        <title>Evolutionary innovations through gain and loss of genes in the ectomycorrhizal Boletales.</title>
        <authorList>
            <person name="Wu G."/>
            <person name="Miyauchi S."/>
            <person name="Morin E."/>
            <person name="Kuo A."/>
            <person name="Drula E."/>
            <person name="Varga T."/>
            <person name="Kohler A."/>
            <person name="Feng B."/>
            <person name="Cao Y."/>
            <person name="Lipzen A."/>
            <person name="Daum C."/>
            <person name="Hundley H."/>
            <person name="Pangilinan J."/>
            <person name="Johnson J."/>
            <person name="Barry K."/>
            <person name="LaButti K."/>
            <person name="Ng V."/>
            <person name="Ahrendt S."/>
            <person name="Min B."/>
            <person name="Choi I.G."/>
            <person name="Park H."/>
            <person name="Plett J.M."/>
            <person name="Magnuson J."/>
            <person name="Spatafora J.W."/>
            <person name="Nagy L.G."/>
            <person name="Henrissat B."/>
            <person name="Grigoriev I.V."/>
            <person name="Yang Z.L."/>
            <person name="Xu J."/>
            <person name="Martin F.M."/>
        </authorList>
    </citation>
    <scope>NUCLEOTIDE SEQUENCE</scope>
    <source>
        <strain evidence="3">KKN 215</strain>
    </source>
</reference>
<keyword evidence="2" id="KW-0812">Transmembrane</keyword>
<evidence type="ECO:0000256" key="2">
    <source>
        <dbReference type="SAM" id="Phobius"/>
    </source>
</evidence>
<feature type="transmembrane region" description="Helical" evidence="2">
    <location>
        <begin position="245"/>
        <end position="265"/>
    </location>
</feature>
<feature type="transmembrane region" description="Helical" evidence="2">
    <location>
        <begin position="119"/>
        <end position="140"/>
    </location>
</feature>
<proteinExistence type="predicted"/>
<evidence type="ECO:0000256" key="1">
    <source>
        <dbReference type="SAM" id="MobiDB-lite"/>
    </source>
</evidence>
<dbReference type="Proteomes" id="UP000813824">
    <property type="component" value="Unassembled WGS sequence"/>
</dbReference>
<evidence type="ECO:0000313" key="3">
    <source>
        <dbReference type="EMBL" id="KAH8082792.1"/>
    </source>
</evidence>